<evidence type="ECO:0000256" key="1">
    <source>
        <dbReference type="SAM" id="MobiDB-lite"/>
    </source>
</evidence>
<feature type="region of interest" description="Disordered" evidence="1">
    <location>
        <begin position="78"/>
        <end position="99"/>
    </location>
</feature>
<dbReference type="EMBL" id="LVZM01012877">
    <property type="protein sequence ID" value="OUC44269.1"/>
    <property type="molecule type" value="Genomic_DNA"/>
</dbReference>
<name>A0A1Y3EL28_9BILA</name>
<evidence type="ECO:0000313" key="2">
    <source>
        <dbReference type="EMBL" id="OUC44269.1"/>
    </source>
</evidence>
<evidence type="ECO:0000313" key="3">
    <source>
        <dbReference type="Proteomes" id="UP000243006"/>
    </source>
</evidence>
<sequence>MCTTGWFGRLKARHSICSGRLCSEARSSNTKNVDDCFSQFDEISELDINYVDTDAAAITSDVPKLNNVVSDIHCIKQEDNDDSDTDTTTAESIPLKMCP</sequence>
<accession>A0A1Y3EL28</accession>
<dbReference type="Proteomes" id="UP000243006">
    <property type="component" value="Unassembled WGS sequence"/>
</dbReference>
<organism evidence="2 3">
    <name type="scientific">Trichinella nativa</name>
    <dbReference type="NCBI Taxonomy" id="6335"/>
    <lineage>
        <taxon>Eukaryota</taxon>
        <taxon>Metazoa</taxon>
        <taxon>Ecdysozoa</taxon>
        <taxon>Nematoda</taxon>
        <taxon>Enoplea</taxon>
        <taxon>Dorylaimia</taxon>
        <taxon>Trichinellida</taxon>
        <taxon>Trichinellidae</taxon>
        <taxon>Trichinella</taxon>
    </lineage>
</organism>
<gene>
    <name evidence="2" type="ORF">D917_09253</name>
</gene>
<comment type="caution">
    <text evidence="2">The sequence shown here is derived from an EMBL/GenBank/DDBJ whole genome shotgun (WGS) entry which is preliminary data.</text>
</comment>
<proteinExistence type="predicted"/>
<feature type="non-terminal residue" evidence="2">
    <location>
        <position position="99"/>
    </location>
</feature>
<protein>
    <submittedName>
        <fullName evidence="2">Uncharacterized protein</fullName>
    </submittedName>
</protein>
<reference evidence="2 3" key="1">
    <citation type="submission" date="2015-04" db="EMBL/GenBank/DDBJ databases">
        <title>Draft genome of the roundworm Trichinella nativa.</title>
        <authorList>
            <person name="Mitreva M."/>
        </authorList>
    </citation>
    <scope>NUCLEOTIDE SEQUENCE [LARGE SCALE GENOMIC DNA]</scope>
    <source>
        <strain evidence="2 3">ISS45</strain>
    </source>
</reference>
<dbReference type="AlphaFoldDB" id="A0A1Y3EL28"/>